<dbReference type="InterPro" id="IPR017871">
    <property type="entry name" value="ABC_transporter-like_CS"/>
</dbReference>
<dbReference type="PROSITE" id="PS00211">
    <property type="entry name" value="ABC_TRANSPORTER_1"/>
    <property type="match status" value="1"/>
</dbReference>
<dbReference type="GO" id="GO:0016887">
    <property type="term" value="F:ATP hydrolysis activity"/>
    <property type="evidence" value="ECO:0007669"/>
    <property type="project" value="InterPro"/>
</dbReference>
<proteinExistence type="predicted"/>
<dbReference type="AlphaFoldDB" id="A0AAW7XN81"/>
<dbReference type="Proteomes" id="UP001169823">
    <property type="component" value="Unassembled WGS sequence"/>
</dbReference>
<keyword evidence="1" id="KW-0813">Transport</keyword>
<name>A0AAW7XN81_9RHOB</name>
<dbReference type="InterPro" id="IPR027417">
    <property type="entry name" value="P-loop_NTPase"/>
</dbReference>
<keyword evidence="3 5" id="KW-0067">ATP-binding</keyword>
<organism evidence="5 6">
    <name type="scientific">Celeribacter halophilus</name>
    <dbReference type="NCBI Taxonomy" id="576117"/>
    <lineage>
        <taxon>Bacteria</taxon>
        <taxon>Pseudomonadati</taxon>
        <taxon>Pseudomonadota</taxon>
        <taxon>Alphaproteobacteria</taxon>
        <taxon>Rhodobacterales</taxon>
        <taxon>Roseobacteraceae</taxon>
        <taxon>Celeribacter</taxon>
    </lineage>
</organism>
<evidence type="ECO:0000256" key="3">
    <source>
        <dbReference type="ARBA" id="ARBA00022840"/>
    </source>
</evidence>
<dbReference type="InterPro" id="IPR003593">
    <property type="entry name" value="AAA+_ATPase"/>
</dbReference>
<dbReference type="PANTHER" id="PTHR42781">
    <property type="entry name" value="SPERMIDINE/PUTRESCINE IMPORT ATP-BINDING PROTEIN POTA"/>
    <property type="match status" value="1"/>
</dbReference>
<comment type="caution">
    <text evidence="5">The sequence shown here is derived from an EMBL/GenBank/DDBJ whole genome shotgun (WGS) entry which is preliminary data.</text>
</comment>
<dbReference type="SMART" id="SM00382">
    <property type="entry name" value="AAA"/>
    <property type="match status" value="1"/>
</dbReference>
<dbReference type="EMBL" id="JAUOPJ010000001">
    <property type="protein sequence ID" value="MDO6455510.1"/>
    <property type="molecule type" value="Genomic_DNA"/>
</dbReference>
<dbReference type="InterPro" id="IPR003439">
    <property type="entry name" value="ABC_transporter-like_ATP-bd"/>
</dbReference>
<protein>
    <submittedName>
        <fullName evidence="5">ABC transporter ATP-binding protein</fullName>
    </submittedName>
</protein>
<evidence type="ECO:0000313" key="6">
    <source>
        <dbReference type="Proteomes" id="UP001169823"/>
    </source>
</evidence>
<dbReference type="PROSITE" id="PS50893">
    <property type="entry name" value="ABC_TRANSPORTER_2"/>
    <property type="match status" value="1"/>
</dbReference>
<keyword evidence="2" id="KW-0547">Nucleotide-binding</keyword>
<dbReference type="Gene3D" id="3.40.50.300">
    <property type="entry name" value="P-loop containing nucleotide triphosphate hydrolases"/>
    <property type="match status" value="1"/>
</dbReference>
<evidence type="ECO:0000259" key="4">
    <source>
        <dbReference type="PROSITE" id="PS50893"/>
    </source>
</evidence>
<dbReference type="GO" id="GO:0015697">
    <property type="term" value="P:quaternary ammonium group transport"/>
    <property type="evidence" value="ECO:0007669"/>
    <property type="project" value="UniProtKB-ARBA"/>
</dbReference>
<dbReference type="FunFam" id="3.40.50.300:FF:000425">
    <property type="entry name" value="Probable ABC transporter, ATP-binding subunit"/>
    <property type="match status" value="1"/>
</dbReference>
<dbReference type="SUPFAM" id="SSF52540">
    <property type="entry name" value="P-loop containing nucleoside triphosphate hydrolases"/>
    <property type="match status" value="1"/>
</dbReference>
<reference evidence="5" key="1">
    <citation type="submission" date="2023-07" db="EMBL/GenBank/DDBJ databases">
        <title>Genome content predicts the carbon catabolic preferences of heterotrophic bacteria.</title>
        <authorList>
            <person name="Gralka M."/>
        </authorList>
    </citation>
    <scope>NUCLEOTIDE SEQUENCE</scope>
    <source>
        <strain evidence="5">I2M02</strain>
    </source>
</reference>
<evidence type="ECO:0000313" key="5">
    <source>
        <dbReference type="EMBL" id="MDO6455510.1"/>
    </source>
</evidence>
<dbReference type="RefSeq" id="WP_303478684.1">
    <property type="nucleotide sequence ID" value="NZ_JAUOPJ010000001.1"/>
</dbReference>
<dbReference type="PANTHER" id="PTHR42781:SF4">
    <property type="entry name" value="SPERMIDINE_PUTRESCINE IMPORT ATP-BINDING PROTEIN POTA"/>
    <property type="match status" value="1"/>
</dbReference>
<accession>A0AAW7XN81</accession>
<evidence type="ECO:0000256" key="1">
    <source>
        <dbReference type="ARBA" id="ARBA00022448"/>
    </source>
</evidence>
<feature type="domain" description="ABC transporter" evidence="4">
    <location>
        <begin position="2"/>
        <end position="238"/>
    </location>
</feature>
<dbReference type="InterPro" id="IPR050093">
    <property type="entry name" value="ABC_SmlMolc_Importer"/>
</dbReference>
<dbReference type="GO" id="GO:0005524">
    <property type="term" value="F:ATP binding"/>
    <property type="evidence" value="ECO:0007669"/>
    <property type="project" value="UniProtKB-KW"/>
</dbReference>
<dbReference type="Pfam" id="PF00005">
    <property type="entry name" value="ABC_tran"/>
    <property type="match status" value="1"/>
</dbReference>
<gene>
    <name evidence="5" type="ORF">Q4494_00340</name>
</gene>
<evidence type="ECO:0000256" key="2">
    <source>
        <dbReference type="ARBA" id="ARBA00022741"/>
    </source>
</evidence>
<sequence>MIHIQNLRKRFGQTEILKGIDLEIMEGEFVTLLGESGCGKSTLLRIIAGLERADSGRLTYNGTALDEPAHSRFVPTQARQFGFVFQDHALWPHLTIDENIAFPLRSYGWAKNDIAPRVAEVLGQVQMSAHAGKYPRQLSGGQRQRVGIARALALSPKVILLDEPLASLDSNLRDDLGHEIRKLAKQFGLTCINVTHDRREAQILSDRIAVMAGGQIQQVGAPLDIFSQPKTVGIAKFVNAGNIVPRDVLTTGTRASFAEAWETDWVLVPRNALHIVPEHGDITARFQDMVFIDGRFEIKVETQGQSLTFFSETRPAPVEHIELRISHEHVVPLSA</sequence>